<dbReference type="Pfam" id="PF01613">
    <property type="entry name" value="Flavin_Reduct"/>
    <property type="match status" value="1"/>
</dbReference>
<protein>
    <submittedName>
        <fullName evidence="4">FMN reductase (NADH) RutF</fullName>
    </submittedName>
</protein>
<proteinExistence type="inferred from homology"/>
<dbReference type="InterPro" id="IPR012349">
    <property type="entry name" value="Split_barrel_FMN-bd"/>
</dbReference>
<reference evidence="4" key="2">
    <citation type="submission" date="2020-09" db="EMBL/GenBank/DDBJ databases">
        <authorList>
            <person name="Sun Q."/>
            <person name="Zhou Y."/>
        </authorList>
    </citation>
    <scope>NUCLEOTIDE SEQUENCE</scope>
    <source>
        <strain evidence="4">CGMCC 1.15725</strain>
    </source>
</reference>
<dbReference type="GO" id="GO:0010181">
    <property type="term" value="F:FMN binding"/>
    <property type="evidence" value="ECO:0007669"/>
    <property type="project" value="InterPro"/>
</dbReference>
<keyword evidence="5" id="KW-1185">Reference proteome</keyword>
<dbReference type="PANTHER" id="PTHR30466:SF11">
    <property type="entry name" value="FLAVIN-DEPENDENT MONOOXYGENASE, REDUCTASE SUBUNIT HSAB"/>
    <property type="match status" value="1"/>
</dbReference>
<dbReference type="InterPro" id="IPR050268">
    <property type="entry name" value="NADH-dep_flavin_reductase"/>
</dbReference>
<dbReference type="Proteomes" id="UP000646365">
    <property type="component" value="Unassembled WGS sequence"/>
</dbReference>
<dbReference type="RefSeq" id="WP_189050937.1">
    <property type="nucleotide sequence ID" value="NZ_BMJQ01000015.1"/>
</dbReference>
<sequence length="167" mass="17587">MAIEPELYKTGMRRLTAGVTIITTLADGQRRGLTATAVCSVSATPPTLLCCVNRQGSAHDAIVSSGLFAINVLTADDHALAERFSGAEIGEARFSTGDWDVLQTGAPILKSALVGFDCRVVQTFDGSTHSIFLGEVVAQRIGVGEPLCYLGGSYGSFHDLEALLALR</sequence>
<gene>
    <name evidence="4" type="primary">rutF</name>
    <name evidence="4" type="ORF">GCM10011611_50520</name>
</gene>
<comment type="similarity">
    <text evidence="1">Belongs to the non-flavoprotein flavin reductase family.</text>
</comment>
<accession>A0A8J2YYV8</accession>
<dbReference type="InterPro" id="IPR002563">
    <property type="entry name" value="Flavin_Rdtase-like_dom"/>
</dbReference>
<dbReference type="SUPFAM" id="SSF50475">
    <property type="entry name" value="FMN-binding split barrel"/>
    <property type="match status" value="1"/>
</dbReference>
<feature type="domain" description="Flavin reductase like" evidence="3">
    <location>
        <begin position="12"/>
        <end position="156"/>
    </location>
</feature>
<dbReference type="PANTHER" id="PTHR30466">
    <property type="entry name" value="FLAVIN REDUCTASE"/>
    <property type="match status" value="1"/>
</dbReference>
<evidence type="ECO:0000256" key="1">
    <source>
        <dbReference type="ARBA" id="ARBA00008898"/>
    </source>
</evidence>
<dbReference type="Gene3D" id="2.30.110.10">
    <property type="entry name" value="Electron Transport, Fmn-binding Protein, Chain A"/>
    <property type="match status" value="1"/>
</dbReference>
<dbReference type="AlphaFoldDB" id="A0A8J2YYV8"/>
<evidence type="ECO:0000256" key="2">
    <source>
        <dbReference type="ARBA" id="ARBA00023002"/>
    </source>
</evidence>
<evidence type="ECO:0000259" key="3">
    <source>
        <dbReference type="SMART" id="SM00903"/>
    </source>
</evidence>
<comment type="caution">
    <text evidence="4">The sequence shown here is derived from an EMBL/GenBank/DDBJ whole genome shotgun (WGS) entry which is preliminary data.</text>
</comment>
<keyword evidence="2" id="KW-0560">Oxidoreductase</keyword>
<name>A0A8J2YYV8_9PROT</name>
<reference evidence="4" key="1">
    <citation type="journal article" date="2014" name="Int. J. Syst. Evol. Microbiol.">
        <title>Complete genome sequence of Corynebacterium casei LMG S-19264T (=DSM 44701T), isolated from a smear-ripened cheese.</title>
        <authorList>
            <consortium name="US DOE Joint Genome Institute (JGI-PGF)"/>
            <person name="Walter F."/>
            <person name="Albersmeier A."/>
            <person name="Kalinowski J."/>
            <person name="Ruckert C."/>
        </authorList>
    </citation>
    <scope>NUCLEOTIDE SEQUENCE</scope>
    <source>
        <strain evidence="4">CGMCC 1.15725</strain>
    </source>
</reference>
<dbReference type="EMBL" id="BMJQ01000015">
    <property type="protein sequence ID" value="GGF38044.1"/>
    <property type="molecule type" value="Genomic_DNA"/>
</dbReference>
<evidence type="ECO:0000313" key="5">
    <source>
        <dbReference type="Proteomes" id="UP000646365"/>
    </source>
</evidence>
<organism evidence="4 5">
    <name type="scientific">Aliidongia dinghuensis</name>
    <dbReference type="NCBI Taxonomy" id="1867774"/>
    <lineage>
        <taxon>Bacteria</taxon>
        <taxon>Pseudomonadati</taxon>
        <taxon>Pseudomonadota</taxon>
        <taxon>Alphaproteobacteria</taxon>
        <taxon>Rhodospirillales</taxon>
        <taxon>Dongiaceae</taxon>
        <taxon>Aliidongia</taxon>
    </lineage>
</organism>
<dbReference type="GO" id="GO:0042602">
    <property type="term" value="F:riboflavin reductase (NADPH) activity"/>
    <property type="evidence" value="ECO:0007669"/>
    <property type="project" value="TreeGrafter"/>
</dbReference>
<evidence type="ECO:0000313" key="4">
    <source>
        <dbReference type="EMBL" id="GGF38044.1"/>
    </source>
</evidence>
<dbReference type="SMART" id="SM00903">
    <property type="entry name" value="Flavin_Reduct"/>
    <property type="match status" value="1"/>
</dbReference>